<protein>
    <submittedName>
        <fullName evidence="2">DUF2861 family protein</fullName>
    </submittedName>
</protein>
<organism evidence="2 3">
    <name type="scientific">Salinivibrio kushneri</name>
    <dbReference type="NCBI Taxonomy" id="1908198"/>
    <lineage>
        <taxon>Bacteria</taxon>
        <taxon>Pseudomonadati</taxon>
        <taxon>Pseudomonadota</taxon>
        <taxon>Gammaproteobacteria</taxon>
        <taxon>Vibrionales</taxon>
        <taxon>Vibrionaceae</taxon>
        <taxon>Salinivibrio</taxon>
    </lineage>
</organism>
<feature type="chain" id="PRO_5041362079" evidence="1">
    <location>
        <begin position="23"/>
        <end position="288"/>
    </location>
</feature>
<keyword evidence="1" id="KW-0732">Signal</keyword>
<accession>A0AA47KLY7</accession>
<evidence type="ECO:0000256" key="1">
    <source>
        <dbReference type="SAM" id="SignalP"/>
    </source>
</evidence>
<dbReference type="Pfam" id="PF11060">
    <property type="entry name" value="DUF2861"/>
    <property type="match status" value="1"/>
</dbReference>
<dbReference type="EMBL" id="CP114588">
    <property type="protein sequence ID" value="WBA09426.1"/>
    <property type="molecule type" value="Genomic_DNA"/>
</dbReference>
<sequence length="288" mass="32331">MNGFGYHLLVIACMVCSFSVRAEQAWFPKTPMQETYQALLAERPKVAWQELIFALSQQQIPTERWAKIKYAIINQTDCGQQLTEPNGKGIPQGLTISFVRRAGASSLGYEIKLSAEHVERDTLLTLADPTGQTVLNEILRAQSGYQEVESGQLFTQIIPGIYELKMGGQHYSLVVYGLPRRPWIKLIGHPDQKLAVDLPETPLSCSPATARWLWLDEAYRWIEQTPIYLSSRSDKSHDPTMIKLPVAPPANAEHLSATVSHFEYQGAIKVNYVERLALPLTRSVVPSK</sequence>
<name>A0AA47KLY7_9GAMM</name>
<evidence type="ECO:0000313" key="3">
    <source>
        <dbReference type="Proteomes" id="UP001164748"/>
    </source>
</evidence>
<dbReference type="RefSeq" id="WP_269579604.1">
    <property type="nucleotide sequence ID" value="NZ_CP114588.1"/>
</dbReference>
<evidence type="ECO:0000313" key="2">
    <source>
        <dbReference type="EMBL" id="WBA09426.1"/>
    </source>
</evidence>
<feature type="signal peptide" evidence="1">
    <location>
        <begin position="1"/>
        <end position="22"/>
    </location>
</feature>
<dbReference type="InterPro" id="IPR021290">
    <property type="entry name" value="DUF2861"/>
</dbReference>
<proteinExistence type="predicted"/>
<dbReference type="Proteomes" id="UP001164748">
    <property type="component" value="Chromosome"/>
</dbReference>
<gene>
    <name evidence="2" type="ORF">N8M53_04295</name>
</gene>
<reference evidence="2" key="1">
    <citation type="submission" date="2022-09" db="EMBL/GenBank/DDBJ databases">
        <authorList>
            <person name="Li Z.-J."/>
        </authorList>
    </citation>
    <scope>NUCLEOTIDE SEQUENCE</scope>
    <source>
        <strain evidence="2">TGB11</strain>
    </source>
</reference>
<dbReference type="AlphaFoldDB" id="A0AA47KLY7"/>